<feature type="compositionally biased region" description="Polar residues" evidence="7">
    <location>
        <begin position="249"/>
        <end position="315"/>
    </location>
</feature>
<feature type="region of interest" description="Disordered" evidence="7">
    <location>
        <begin position="351"/>
        <end position="400"/>
    </location>
</feature>
<dbReference type="InterPro" id="IPR002223">
    <property type="entry name" value="Kunitz_BPTI"/>
</dbReference>
<dbReference type="Pfam" id="PF00014">
    <property type="entry name" value="Kunitz_BPTI"/>
    <property type="match status" value="2"/>
</dbReference>
<evidence type="ECO:0000256" key="4">
    <source>
        <dbReference type="ARBA" id="ARBA00022690"/>
    </source>
</evidence>
<comment type="subcellular location">
    <subcellularLocation>
        <location evidence="1">Secreted</location>
    </subcellularLocation>
</comment>
<dbReference type="GO" id="GO:0005615">
    <property type="term" value="C:extracellular space"/>
    <property type="evidence" value="ECO:0007669"/>
    <property type="project" value="TreeGrafter"/>
</dbReference>
<dbReference type="InterPro" id="IPR050098">
    <property type="entry name" value="TFPI/VKTCI-like"/>
</dbReference>
<dbReference type="InterPro" id="IPR036880">
    <property type="entry name" value="Kunitz_BPTI_sf"/>
</dbReference>
<dbReference type="Gene3D" id="4.10.410.10">
    <property type="entry name" value="Pancreatic trypsin inhibitor Kunitz domain"/>
    <property type="match status" value="2"/>
</dbReference>
<keyword evidence="8" id="KW-0732">Signal</keyword>
<keyword evidence="4" id="KW-0646">Protease inhibitor</keyword>
<dbReference type="GO" id="GO:0004867">
    <property type="term" value="F:serine-type endopeptidase inhibitor activity"/>
    <property type="evidence" value="ECO:0007669"/>
    <property type="project" value="UniProtKB-KW"/>
</dbReference>
<feature type="compositionally biased region" description="Basic and acidic residues" evidence="7">
    <location>
        <begin position="358"/>
        <end position="368"/>
    </location>
</feature>
<evidence type="ECO:0000259" key="9">
    <source>
        <dbReference type="PROSITE" id="PS50279"/>
    </source>
</evidence>
<dbReference type="STRING" id="6248.A0A0K0EQ78"/>
<feature type="domain" description="BPTI/Kunitz inhibitor" evidence="9">
    <location>
        <begin position="29"/>
        <end position="80"/>
    </location>
</feature>
<evidence type="ECO:0000313" key="11">
    <source>
        <dbReference type="WBParaSite" id="SSTP_0001160700.1"/>
    </source>
</evidence>
<evidence type="ECO:0000256" key="5">
    <source>
        <dbReference type="ARBA" id="ARBA00022900"/>
    </source>
</evidence>
<dbReference type="FunFam" id="4.10.410.10:FF:000020">
    <property type="entry name" value="Collagen, type VI, alpha 3"/>
    <property type="match status" value="1"/>
</dbReference>
<dbReference type="InterPro" id="IPR020901">
    <property type="entry name" value="Prtase_inh_Kunz-CS"/>
</dbReference>
<keyword evidence="2" id="KW-0964">Secreted</keyword>
<dbReference type="WBParaSite" id="TCONS_00000524.p1">
    <property type="protein sequence ID" value="TCONS_00000524.p1"/>
    <property type="gene ID" value="XLOC_000529"/>
</dbReference>
<name>A0A0K0EQ78_STRER</name>
<evidence type="ECO:0000313" key="12">
    <source>
        <dbReference type="WBParaSite" id="TCONS_00000524.p1"/>
    </source>
</evidence>
<feature type="domain" description="BPTI/Kunitz inhibitor" evidence="9">
    <location>
        <begin position="95"/>
        <end position="145"/>
    </location>
</feature>
<feature type="chain" id="PRO_5005328456" evidence="8">
    <location>
        <begin position="20"/>
        <end position="828"/>
    </location>
</feature>
<keyword evidence="10" id="KW-1185">Reference proteome</keyword>
<protein>
    <submittedName>
        <fullName evidence="12">BPTI/Kunitz inhibitor domain-containing protein</fullName>
    </submittedName>
    <submittedName>
        <fullName evidence="11">Kunitz/Bovine pancreatic trypsin inhibitor domain protein</fullName>
    </submittedName>
</protein>
<feature type="region of interest" description="Disordered" evidence="7">
    <location>
        <begin position="417"/>
        <end position="443"/>
    </location>
</feature>
<dbReference type="PANTHER" id="PTHR10083">
    <property type="entry name" value="KUNITZ-TYPE PROTEASE INHIBITOR-RELATED"/>
    <property type="match status" value="1"/>
</dbReference>
<evidence type="ECO:0000256" key="8">
    <source>
        <dbReference type="SAM" id="SignalP"/>
    </source>
</evidence>
<reference evidence="11" key="1">
    <citation type="submission" date="2015-08" db="UniProtKB">
        <authorList>
            <consortium name="WormBaseParasite"/>
        </authorList>
    </citation>
    <scope>IDENTIFICATION</scope>
</reference>
<sequence length="828" mass="99017">MGSILWMVSFFILLSKIFGAQFDSHNAKCNLYPERGTCHHAFQVKWHYSPSNGKCKKFFYSGCDGNENRFDTEEECLSQCTYGRKGQDIENYKRCHEPYDKGDCWGDFERWYFDAEKGECICTSYSGCGGTGNKFYSFNHCMEICGDFSKSSFQKNYYERSEHGQLQRQRLQGPYQVAIRPDDSSSRYIQEQQQHYDERIRQSDIEYERYQQMLRERQQQQYDLRHDLEHNLQNGSRHYYEQYGLHQPSRPSYEQHGQQQPSRPSYEQHGQQQPSRPSYEQYGQQQPSGPSYEQHSRQQTSRPSYERYGQQQVSRNSHESHGFKQDPRYLQQQKEYEERLQEYYRQRDEYFRQQQSKHKTEEAGEIHRSSQQSRPFSLSEDTLSENTITPDDVVPHNPHPWQQVETQYPVRRYRLRKFHKRSNKSDIKNSDEVKKRKARSAYQSNQVNYNYKGSTYLSYYDSRNYLRKHWEDNRYPIKEGTMENFVAYAPYRRYNRLTTIEYNDTNPNNFNANLLRDQPLRYNSIYEPINTEELTNFKLPKHLANLPLNEKKKYWKKIVNRRYEEAKNQRNQRMKAVSMYTKFLENSLKDKMRGKIKVHYVPEYKYYLVRREHYSEDINNLKTTMRTYEKNNNDQSYYNQYITTTEFPLTTSQSYKTTTKSPTYSIPFPPTTSRIYTTPMTTATTTTTTTTTPKPIGIVWNYYSKKPLDIESTITEFTSHQNVRSQKPKIQFPPIKQIIDLDDYQPDDNISQEDTDFDDIISTTSKPKEVSIKIDTTTTTQSPNIDDDPIQIIFPSKKPIKNSWTFDEDDDDDVFFFKPQVNKKNQKV</sequence>
<dbReference type="PANTHER" id="PTHR10083:SF217">
    <property type="entry name" value="BOOPHILIN-H2"/>
    <property type="match status" value="1"/>
</dbReference>
<evidence type="ECO:0000256" key="3">
    <source>
        <dbReference type="ARBA" id="ARBA00022656"/>
    </source>
</evidence>
<feature type="region of interest" description="Disordered" evidence="7">
    <location>
        <begin position="247"/>
        <end position="330"/>
    </location>
</feature>
<keyword evidence="3" id="KW-0800">Toxin</keyword>
<proteinExistence type="predicted"/>
<feature type="compositionally biased region" description="Basic and acidic residues" evidence="7">
    <location>
        <begin position="316"/>
        <end position="327"/>
    </location>
</feature>
<evidence type="ECO:0000256" key="1">
    <source>
        <dbReference type="ARBA" id="ARBA00004613"/>
    </source>
</evidence>
<organism evidence="11">
    <name type="scientific">Strongyloides stercoralis</name>
    <name type="common">Threadworm</name>
    <dbReference type="NCBI Taxonomy" id="6248"/>
    <lineage>
        <taxon>Eukaryota</taxon>
        <taxon>Metazoa</taxon>
        <taxon>Ecdysozoa</taxon>
        <taxon>Nematoda</taxon>
        <taxon>Chromadorea</taxon>
        <taxon>Rhabditida</taxon>
        <taxon>Tylenchina</taxon>
        <taxon>Panagrolaimomorpha</taxon>
        <taxon>Strongyloidoidea</taxon>
        <taxon>Strongyloididae</taxon>
        <taxon>Strongyloides</taxon>
    </lineage>
</organism>
<evidence type="ECO:0000256" key="6">
    <source>
        <dbReference type="ARBA" id="ARBA00023157"/>
    </source>
</evidence>
<dbReference type="PRINTS" id="PR00759">
    <property type="entry name" value="BASICPTASE"/>
</dbReference>
<accession>A0A0K0EQ78</accession>
<dbReference type="SUPFAM" id="SSF57362">
    <property type="entry name" value="BPTI-like"/>
    <property type="match status" value="2"/>
</dbReference>
<feature type="compositionally biased region" description="Basic and acidic residues" evidence="7">
    <location>
        <begin position="423"/>
        <end position="434"/>
    </location>
</feature>
<feature type="signal peptide" evidence="8">
    <location>
        <begin position="1"/>
        <end position="19"/>
    </location>
</feature>
<dbReference type="PROSITE" id="PS00280">
    <property type="entry name" value="BPTI_KUNITZ_1"/>
    <property type="match status" value="1"/>
</dbReference>
<dbReference type="CDD" id="cd00109">
    <property type="entry name" value="Kunitz-type"/>
    <property type="match status" value="1"/>
</dbReference>
<feature type="compositionally biased region" description="Polar residues" evidence="7">
    <location>
        <begin position="369"/>
        <end position="389"/>
    </location>
</feature>
<evidence type="ECO:0000313" key="10">
    <source>
        <dbReference type="Proteomes" id="UP000035681"/>
    </source>
</evidence>
<keyword evidence="5" id="KW-0722">Serine protease inhibitor</keyword>
<dbReference type="AlphaFoldDB" id="A0A0K0EQ78"/>
<dbReference type="PROSITE" id="PS50279">
    <property type="entry name" value="BPTI_KUNITZ_2"/>
    <property type="match status" value="2"/>
</dbReference>
<dbReference type="SMART" id="SM00131">
    <property type="entry name" value="KU"/>
    <property type="match status" value="2"/>
</dbReference>
<dbReference type="Proteomes" id="UP000035681">
    <property type="component" value="Unplaced"/>
</dbReference>
<dbReference type="WBParaSite" id="SSTP_0001160700.1">
    <property type="protein sequence ID" value="SSTP_0001160700.1"/>
    <property type="gene ID" value="SSTP_0001160700"/>
</dbReference>
<evidence type="ECO:0000256" key="2">
    <source>
        <dbReference type="ARBA" id="ARBA00022525"/>
    </source>
</evidence>
<keyword evidence="6" id="KW-1015">Disulfide bond</keyword>
<evidence type="ECO:0000256" key="7">
    <source>
        <dbReference type="SAM" id="MobiDB-lite"/>
    </source>
</evidence>